<accession>A0A2M8QED9</accession>
<proteinExistence type="predicted"/>
<feature type="region of interest" description="Disordered" evidence="1">
    <location>
        <begin position="1"/>
        <end position="29"/>
    </location>
</feature>
<protein>
    <submittedName>
        <fullName evidence="2">Uncharacterized protein</fullName>
    </submittedName>
</protein>
<name>A0A2M8QED9_9CHLR</name>
<sequence length="65" mass="6989">MARIEAALKDWRKPAAAAPAEARERKAPLPGCCRKRARLEEVVAGRAPPIIARSSLSARHCATKG</sequence>
<evidence type="ECO:0000256" key="1">
    <source>
        <dbReference type="SAM" id="MobiDB-lite"/>
    </source>
</evidence>
<evidence type="ECO:0000313" key="3">
    <source>
        <dbReference type="Proteomes" id="UP000230790"/>
    </source>
</evidence>
<feature type="compositionally biased region" description="Basic and acidic residues" evidence="1">
    <location>
        <begin position="1"/>
        <end position="13"/>
    </location>
</feature>
<dbReference type="AlphaFoldDB" id="A0A2M8QED9"/>
<evidence type="ECO:0000313" key="2">
    <source>
        <dbReference type="EMBL" id="PJF48128.1"/>
    </source>
</evidence>
<gene>
    <name evidence="2" type="ORF">CUN48_05015</name>
</gene>
<dbReference type="Proteomes" id="UP000230790">
    <property type="component" value="Unassembled WGS sequence"/>
</dbReference>
<comment type="caution">
    <text evidence="2">The sequence shown here is derived from an EMBL/GenBank/DDBJ whole genome shotgun (WGS) entry which is preliminary data.</text>
</comment>
<organism evidence="2 3">
    <name type="scientific">Candidatus Thermofonsia Clade 3 bacterium</name>
    <dbReference type="NCBI Taxonomy" id="2364212"/>
    <lineage>
        <taxon>Bacteria</taxon>
        <taxon>Bacillati</taxon>
        <taxon>Chloroflexota</taxon>
        <taxon>Candidatus Thermofontia</taxon>
        <taxon>Candidatus Thermofonsia Clade 3</taxon>
    </lineage>
</organism>
<dbReference type="EMBL" id="PGTN01000023">
    <property type="protein sequence ID" value="PJF48128.1"/>
    <property type="molecule type" value="Genomic_DNA"/>
</dbReference>
<reference evidence="2 3" key="1">
    <citation type="submission" date="2017-11" db="EMBL/GenBank/DDBJ databases">
        <title>Evolution of Phototrophy in the Chloroflexi Phylum Driven by Horizontal Gene Transfer.</title>
        <authorList>
            <person name="Ward L.M."/>
            <person name="Hemp J."/>
            <person name="Shih P.M."/>
            <person name="Mcglynn S.E."/>
            <person name="Fischer W."/>
        </authorList>
    </citation>
    <scope>NUCLEOTIDE SEQUENCE [LARGE SCALE GENOMIC DNA]</scope>
    <source>
        <strain evidence="2">JP3_7</strain>
    </source>
</reference>